<keyword evidence="2" id="KW-1185">Reference proteome</keyword>
<dbReference type="PATRIC" id="fig|1286094.4.peg.2076"/>
<dbReference type="InterPro" id="IPR006765">
    <property type="entry name" value="Polyketide_synth_cyclase"/>
</dbReference>
<sequence>MMNMRSMVTVSKMDHNSIPEVSKLFTEFDSTEIPNLIGLCRRQLFVHDDVQIHLYDFAEQADQSALAKVKGDPRMARLSMDLKPFVAPYDPETWNSPADSAAFCFYDWQDEPIENAGRTDTTVTVTRMDQASIPAVTSIFRESDSTESPRSMGTRRRQLFAYRDLCIHIQDHDGSDGADIAQKAASDIWFGKVVRDLPELADQKPTTDGHASRFYGWVAP</sequence>
<proteinExistence type="predicted"/>
<comment type="caution">
    <text evidence="1">The sequence shown here is derived from an EMBL/GenBank/DDBJ whole genome shotgun (WGS) entry which is preliminary data.</text>
</comment>
<dbReference type="InterPro" id="IPR011008">
    <property type="entry name" value="Dimeric_a/b-barrel"/>
</dbReference>
<dbReference type="InterPro" id="IPR038474">
    <property type="entry name" value="Polyketide_synth_cyclase_sf"/>
</dbReference>
<gene>
    <name evidence="1" type="ORF">STRAU_2099</name>
</gene>
<dbReference type="EMBL" id="AOPZ01000074">
    <property type="protein sequence ID" value="EPH44809.1"/>
    <property type="molecule type" value="Genomic_DNA"/>
</dbReference>
<name>S3ZPQ4_9ACTN</name>
<dbReference type="Proteomes" id="UP000014629">
    <property type="component" value="Unassembled WGS sequence"/>
</dbReference>
<dbReference type="GO" id="GO:0030639">
    <property type="term" value="P:polyketide biosynthetic process"/>
    <property type="evidence" value="ECO:0007669"/>
    <property type="project" value="InterPro"/>
</dbReference>
<dbReference type="Gene3D" id="3.30.70.1090">
    <property type="entry name" value="Dimeric alpha+beta barrel"/>
    <property type="match status" value="2"/>
</dbReference>
<accession>S3ZPQ4</accession>
<dbReference type="AlphaFoldDB" id="S3ZPQ4"/>
<dbReference type="SUPFAM" id="SSF54909">
    <property type="entry name" value="Dimeric alpha+beta barrel"/>
    <property type="match status" value="2"/>
</dbReference>
<reference evidence="1 2" key="1">
    <citation type="submission" date="2013-02" db="EMBL/GenBank/DDBJ databases">
        <title>Draft Genome Sequence of Streptomyces aurantiacus, Which Produces Setomimycin.</title>
        <authorList>
            <person name="Gruening B.A."/>
            <person name="Praeg A."/>
            <person name="Erxleben A."/>
            <person name="Guenther S."/>
            <person name="Mueller M."/>
        </authorList>
    </citation>
    <scope>NUCLEOTIDE SEQUENCE [LARGE SCALE GENOMIC DNA]</scope>
    <source>
        <strain evidence="1 2">JA 4570</strain>
    </source>
</reference>
<evidence type="ECO:0008006" key="3">
    <source>
        <dbReference type="Google" id="ProtNLM"/>
    </source>
</evidence>
<evidence type="ECO:0000313" key="2">
    <source>
        <dbReference type="Proteomes" id="UP000014629"/>
    </source>
</evidence>
<organism evidence="1 2">
    <name type="scientific">Streptomyces aurantiacus JA 4570</name>
    <dbReference type="NCBI Taxonomy" id="1286094"/>
    <lineage>
        <taxon>Bacteria</taxon>
        <taxon>Bacillati</taxon>
        <taxon>Actinomycetota</taxon>
        <taxon>Actinomycetes</taxon>
        <taxon>Kitasatosporales</taxon>
        <taxon>Streptomycetaceae</taxon>
        <taxon>Streptomyces</taxon>
        <taxon>Streptomyces aurantiacus group</taxon>
    </lineage>
</organism>
<dbReference type="Pfam" id="PF04673">
    <property type="entry name" value="Cyclase_polyket"/>
    <property type="match status" value="2"/>
</dbReference>
<protein>
    <recommendedName>
        <fullName evidence="3">Tetracenomycin polyketide synthesis protein TcmI</fullName>
    </recommendedName>
</protein>
<evidence type="ECO:0000313" key="1">
    <source>
        <dbReference type="EMBL" id="EPH44809.1"/>
    </source>
</evidence>